<evidence type="ECO:0000256" key="2">
    <source>
        <dbReference type="ARBA" id="ARBA00022679"/>
    </source>
</evidence>
<keyword evidence="4" id="KW-1185">Reference proteome</keyword>
<dbReference type="AlphaFoldDB" id="A0A542Y4J1"/>
<dbReference type="SUPFAM" id="SSF100950">
    <property type="entry name" value="NagB/RpiA/CoA transferase-like"/>
    <property type="match status" value="1"/>
</dbReference>
<dbReference type="Gene3D" id="3.40.1080.10">
    <property type="entry name" value="Glutaconate Coenzyme A-transferase"/>
    <property type="match status" value="1"/>
</dbReference>
<dbReference type="InterPro" id="IPR012792">
    <property type="entry name" value="3-oxoacid_CoA-transf_A"/>
</dbReference>
<evidence type="ECO:0000313" key="3">
    <source>
        <dbReference type="EMBL" id="TQL42990.1"/>
    </source>
</evidence>
<comment type="similarity">
    <text evidence="1">Belongs to the 3-oxoacid CoA-transferase subunit A family.</text>
</comment>
<dbReference type="EMBL" id="VFON01000001">
    <property type="protein sequence ID" value="TQL42990.1"/>
    <property type="molecule type" value="Genomic_DNA"/>
</dbReference>
<reference evidence="3 4" key="1">
    <citation type="submission" date="2019-06" db="EMBL/GenBank/DDBJ databases">
        <title>Sequencing the genomes of 1000 actinobacteria strains.</title>
        <authorList>
            <person name="Klenk H.-P."/>
        </authorList>
    </citation>
    <scope>NUCLEOTIDE SEQUENCE [LARGE SCALE GENOMIC DNA]</scope>
    <source>
        <strain evidence="3 4">DSM 8803</strain>
    </source>
</reference>
<proteinExistence type="inferred from homology"/>
<dbReference type="GO" id="GO:0008410">
    <property type="term" value="F:CoA-transferase activity"/>
    <property type="evidence" value="ECO:0007669"/>
    <property type="project" value="InterPro"/>
</dbReference>
<dbReference type="Pfam" id="PF01144">
    <property type="entry name" value="CoA_trans"/>
    <property type="match status" value="1"/>
</dbReference>
<sequence length="257" mass="27024">MIDKTVPTVADAVSGIFDGATVMIGGFGRAGQPVELIDALIDQGAKDLTVVNNNAGNGDVGLAALLATGRVRKIICSFPRQHDSWVFDRLYRSGELELELVPQGNLAERIRAAGAGVGAFYSPTAVGTELAEGRETREIGGRTYLLEYPIRADFALISGLSADRWGNVVYRETARNFGPIMAAAATVSIAQVDEIVPLGALDPEAVVTPGIFVDRVVALGEREWLRGGEFAGGVDIDGVPLPAPGHDTKEPADALAN</sequence>
<evidence type="ECO:0000256" key="1">
    <source>
        <dbReference type="ARBA" id="ARBA00005612"/>
    </source>
</evidence>
<dbReference type="PROSITE" id="PS01273">
    <property type="entry name" value="COA_TRANSF_1"/>
    <property type="match status" value="1"/>
</dbReference>
<keyword evidence="2 3" id="KW-0808">Transferase</keyword>
<dbReference type="NCBIfam" id="TIGR02429">
    <property type="entry name" value="pcaI_scoA_fam"/>
    <property type="match status" value="1"/>
</dbReference>
<dbReference type="OrthoDB" id="3369756at2"/>
<gene>
    <name evidence="3" type="ORF">FB468_1002</name>
</gene>
<organism evidence="3 4">
    <name type="scientific">Leucobacter komagatae</name>
    <dbReference type="NCBI Taxonomy" id="55969"/>
    <lineage>
        <taxon>Bacteria</taxon>
        <taxon>Bacillati</taxon>
        <taxon>Actinomycetota</taxon>
        <taxon>Actinomycetes</taxon>
        <taxon>Micrococcales</taxon>
        <taxon>Microbacteriaceae</taxon>
        <taxon>Leucobacter</taxon>
    </lineage>
</organism>
<dbReference type="RefSeq" id="WP_141886368.1">
    <property type="nucleotide sequence ID" value="NZ_BAAAUY010000005.1"/>
</dbReference>
<dbReference type="Proteomes" id="UP000319094">
    <property type="component" value="Unassembled WGS sequence"/>
</dbReference>
<accession>A0A542Y4J1</accession>
<name>A0A542Y4J1_9MICO</name>
<dbReference type="InterPro" id="IPR004163">
    <property type="entry name" value="CoA_transf_BS"/>
</dbReference>
<comment type="caution">
    <text evidence="3">The sequence shown here is derived from an EMBL/GenBank/DDBJ whole genome shotgun (WGS) entry which is preliminary data.</text>
</comment>
<dbReference type="PANTHER" id="PTHR13707:SF60">
    <property type="entry name" value="ACETATE COA-TRANSFERASE SUBUNIT ALPHA"/>
    <property type="match status" value="1"/>
</dbReference>
<protein>
    <submittedName>
        <fullName evidence="3">3-oxoadipate CoA-transferase alpha subunit</fullName>
    </submittedName>
</protein>
<dbReference type="PANTHER" id="PTHR13707">
    <property type="entry name" value="KETOACID-COENZYME A TRANSFERASE"/>
    <property type="match status" value="1"/>
</dbReference>
<dbReference type="InterPro" id="IPR037171">
    <property type="entry name" value="NagB/RpiA_transferase-like"/>
</dbReference>
<dbReference type="InterPro" id="IPR004165">
    <property type="entry name" value="CoA_trans_fam_I"/>
</dbReference>
<evidence type="ECO:0000313" key="4">
    <source>
        <dbReference type="Proteomes" id="UP000319094"/>
    </source>
</evidence>
<dbReference type="SMART" id="SM00882">
    <property type="entry name" value="CoA_trans"/>
    <property type="match status" value="1"/>
</dbReference>